<accession>A0A6B9XQ09</accession>
<gene>
    <name evidence="1" type="primary">orf04156</name>
    <name evidence="1" type="ORF">Q903MT_gene4133</name>
</gene>
<dbReference type="EMBL" id="MK697699">
    <property type="protein sequence ID" value="QHR90110.1"/>
    <property type="molecule type" value="Genomic_DNA"/>
</dbReference>
<dbReference type="AlphaFoldDB" id="A0A6B9XQ09"/>
<protein>
    <submittedName>
        <fullName evidence="1">Uncharacterized protein</fullName>
    </submittedName>
</protein>
<proteinExistence type="predicted"/>
<reference evidence="1" key="1">
    <citation type="submission" date="2019-03" db="EMBL/GenBank/DDBJ databases">
        <title>Largest Complete Mitochondrial Genome of a Gymnosperm, Sitka Spruce (Picea sitchensis), Indicates Complex Physical Structure.</title>
        <authorList>
            <person name="Jackman S.D."/>
            <person name="Coombe L."/>
            <person name="Warren R."/>
            <person name="Kirk H."/>
            <person name="Trinh E."/>
            <person name="McLeod T."/>
            <person name="Pleasance S."/>
            <person name="Pandoh P."/>
            <person name="Zhao Y."/>
            <person name="Coope R."/>
            <person name="Bousquet J."/>
            <person name="Bohlmann J.C."/>
            <person name="Jones S.J.M."/>
            <person name="Birol I."/>
        </authorList>
    </citation>
    <scope>NUCLEOTIDE SEQUENCE</scope>
    <source>
        <strain evidence="1">Q903</strain>
    </source>
</reference>
<organism evidence="1">
    <name type="scientific">Picea sitchensis</name>
    <name type="common">Sitka spruce</name>
    <name type="synonym">Pinus sitchensis</name>
    <dbReference type="NCBI Taxonomy" id="3332"/>
    <lineage>
        <taxon>Eukaryota</taxon>
        <taxon>Viridiplantae</taxon>
        <taxon>Streptophyta</taxon>
        <taxon>Embryophyta</taxon>
        <taxon>Tracheophyta</taxon>
        <taxon>Spermatophyta</taxon>
        <taxon>Pinopsida</taxon>
        <taxon>Pinidae</taxon>
        <taxon>Conifers I</taxon>
        <taxon>Pinales</taxon>
        <taxon>Pinaceae</taxon>
        <taxon>Picea</taxon>
    </lineage>
</organism>
<keyword evidence="1" id="KW-0496">Mitochondrion</keyword>
<geneLocation type="mitochondrion" evidence="1"/>
<sequence>MEDAESPLIGYMPGQPTLPGRRLIDGWMPSHHLDNMPSQHFRDQIMDRVWVNT</sequence>
<evidence type="ECO:0000313" key="1">
    <source>
        <dbReference type="EMBL" id="QHR90110.1"/>
    </source>
</evidence>
<name>A0A6B9XQ09_PICSI</name>